<feature type="domain" description="PLD phosphodiesterase" evidence="11">
    <location>
        <begin position="370"/>
        <end position="397"/>
    </location>
</feature>
<dbReference type="OrthoDB" id="8828485at2"/>
<dbReference type="EMBL" id="SNVJ01000010">
    <property type="protein sequence ID" value="MXP64210.1"/>
    <property type="molecule type" value="Genomic_DNA"/>
</dbReference>
<protein>
    <recommendedName>
        <fullName evidence="4">Phospholipase D</fullName>
    </recommendedName>
    <alternativeName>
        <fullName evidence="9">Choline phosphatase</fullName>
    </alternativeName>
</protein>
<dbReference type="PANTHER" id="PTHR18896">
    <property type="entry name" value="PHOSPHOLIPASE D"/>
    <property type="match status" value="1"/>
</dbReference>
<feature type="domain" description="PLD phosphodiesterase" evidence="11">
    <location>
        <begin position="156"/>
        <end position="183"/>
    </location>
</feature>
<evidence type="ECO:0000256" key="10">
    <source>
        <dbReference type="SAM" id="MobiDB-lite"/>
    </source>
</evidence>
<dbReference type="Proteomes" id="UP000460715">
    <property type="component" value="Unassembled WGS sequence"/>
</dbReference>
<evidence type="ECO:0000256" key="5">
    <source>
        <dbReference type="ARBA" id="ARBA00022525"/>
    </source>
</evidence>
<keyword evidence="8" id="KW-0443">Lipid metabolism</keyword>
<feature type="region of interest" description="Disordered" evidence="10">
    <location>
        <begin position="1"/>
        <end position="32"/>
    </location>
</feature>
<evidence type="ECO:0000313" key="12">
    <source>
        <dbReference type="EMBL" id="MXP64210.1"/>
    </source>
</evidence>
<evidence type="ECO:0000256" key="6">
    <source>
        <dbReference type="ARBA" id="ARBA00022737"/>
    </source>
</evidence>
<evidence type="ECO:0000256" key="9">
    <source>
        <dbReference type="ARBA" id="ARBA00029594"/>
    </source>
</evidence>
<dbReference type="SMART" id="SM00155">
    <property type="entry name" value="PLDc"/>
    <property type="match status" value="2"/>
</dbReference>
<comment type="function">
    <text evidence="2">Could be a virulence factor.</text>
</comment>
<keyword evidence="13" id="KW-1185">Reference proteome</keyword>
<comment type="catalytic activity">
    <reaction evidence="1">
        <text>a 1,2-diacyl-sn-glycero-3-phosphocholine + H2O = a 1,2-diacyl-sn-glycero-3-phosphate + choline + H(+)</text>
        <dbReference type="Rhea" id="RHEA:14445"/>
        <dbReference type="ChEBI" id="CHEBI:15354"/>
        <dbReference type="ChEBI" id="CHEBI:15377"/>
        <dbReference type="ChEBI" id="CHEBI:15378"/>
        <dbReference type="ChEBI" id="CHEBI:57643"/>
        <dbReference type="ChEBI" id="CHEBI:58608"/>
        <dbReference type="EC" id="3.1.4.4"/>
    </reaction>
</comment>
<dbReference type="SUPFAM" id="SSF56024">
    <property type="entry name" value="Phospholipase D/nuclease"/>
    <property type="match status" value="2"/>
</dbReference>
<evidence type="ECO:0000256" key="2">
    <source>
        <dbReference type="ARBA" id="ARBA00003145"/>
    </source>
</evidence>
<dbReference type="CDD" id="cd09143">
    <property type="entry name" value="PLDc_vPLD1_2_like_bac_2"/>
    <property type="match status" value="1"/>
</dbReference>
<evidence type="ECO:0000256" key="4">
    <source>
        <dbReference type="ARBA" id="ARBA00018392"/>
    </source>
</evidence>
<keyword evidence="6" id="KW-0677">Repeat</keyword>
<dbReference type="GO" id="GO:0009395">
    <property type="term" value="P:phospholipid catabolic process"/>
    <property type="evidence" value="ECO:0007669"/>
    <property type="project" value="TreeGrafter"/>
</dbReference>
<gene>
    <name evidence="12" type="ORF">E0493_12735</name>
</gene>
<sequence>MHSDSPDIGPRPVSAGQAEERGTNPDTKTGLLEPGETCWAIERANRFAVIIDGADYFRAAKSAILKARHHVLLIGWDFDARVALEPEPEQQTLPGPNRIGRFLNWIARERPDLRVRILKWDLGFLRTLGRGETPFFLLNWLIGRKIRLKLDGAHPTGAAHHMKLMVIDDTLAFCGGIDMTVGRWDTRAHRKDCQARQTPHGSPLGPWHDATTCADGPLARRLAELARERWQRATGERLEAPPLDNDPWPDGLEPDFRDAQIGIARTLAAFKDYPQVCEIEALTFRAIAAARRTLYIESQYFASRRVAEAIAARLREPDGPEVVIINPDSADGWLEAKAMDSARSRLLRLVQRADRHGRFRVYYPVNEAGQPIYVHAKILCVDDALLKIGSANLNNRSLGFDTECDVAIEAAASADPAQARAFILRQRNELLAEHLGRSTDAVAAALEAAEGSLIGALDALNTGPKRLVPLQPSPLTADEEIIAESDLVDPERPASLRHEVRARLPGWGAERNASSA</sequence>
<dbReference type="PANTHER" id="PTHR18896:SF76">
    <property type="entry name" value="PHOSPHOLIPASE"/>
    <property type="match status" value="1"/>
</dbReference>
<evidence type="ECO:0000256" key="8">
    <source>
        <dbReference type="ARBA" id="ARBA00023098"/>
    </source>
</evidence>
<keyword evidence="5" id="KW-0964">Secreted</keyword>
<dbReference type="Pfam" id="PF13091">
    <property type="entry name" value="PLDc_2"/>
    <property type="match status" value="1"/>
</dbReference>
<comment type="caution">
    <text evidence="12">The sequence shown here is derived from an EMBL/GenBank/DDBJ whole genome shotgun (WGS) entry which is preliminary data.</text>
</comment>
<accession>A0A845BDM5</accession>
<dbReference type="Pfam" id="PF00614">
    <property type="entry name" value="PLDc"/>
    <property type="match status" value="1"/>
</dbReference>
<dbReference type="PROSITE" id="PS50035">
    <property type="entry name" value="PLD"/>
    <property type="match status" value="2"/>
</dbReference>
<dbReference type="Gene3D" id="3.30.870.10">
    <property type="entry name" value="Endonuclease Chain A"/>
    <property type="match status" value="2"/>
</dbReference>
<evidence type="ECO:0000259" key="11">
    <source>
        <dbReference type="PROSITE" id="PS50035"/>
    </source>
</evidence>
<evidence type="ECO:0000313" key="13">
    <source>
        <dbReference type="Proteomes" id="UP000460715"/>
    </source>
</evidence>
<evidence type="ECO:0000256" key="7">
    <source>
        <dbReference type="ARBA" id="ARBA00022801"/>
    </source>
</evidence>
<name>A0A845BDM5_9PROT</name>
<evidence type="ECO:0000256" key="1">
    <source>
        <dbReference type="ARBA" id="ARBA00000798"/>
    </source>
</evidence>
<dbReference type="InterPro" id="IPR025202">
    <property type="entry name" value="PLD-like_dom"/>
</dbReference>
<dbReference type="AlphaFoldDB" id="A0A845BDM5"/>
<evidence type="ECO:0000256" key="3">
    <source>
        <dbReference type="ARBA" id="ARBA00004613"/>
    </source>
</evidence>
<reference evidence="12 13" key="1">
    <citation type="submission" date="2019-03" db="EMBL/GenBank/DDBJ databases">
        <title>Roseomonas sp. a novel Roseomonas species isolated from Sea whip Gorgonian.</title>
        <authorList>
            <person name="Li F."/>
            <person name="Pan X."/>
            <person name="Huang S."/>
            <person name="Li Z."/>
            <person name="Meng B."/>
        </authorList>
    </citation>
    <scope>NUCLEOTIDE SEQUENCE [LARGE SCALE GENOMIC DNA]</scope>
    <source>
        <strain evidence="12 13">M0104</strain>
    </source>
</reference>
<dbReference type="CDD" id="cd09140">
    <property type="entry name" value="PLDc_vPLD1_2_like_bac_1"/>
    <property type="match status" value="1"/>
</dbReference>
<keyword evidence="7" id="KW-0378">Hydrolase</keyword>
<organism evidence="12 13">
    <name type="scientific">Teichococcus coralli</name>
    <dbReference type="NCBI Taxonomy" id="2545983"/>
    <lineage>
        <taxon>Bacteria</taxon>
        <taxon>Pseudomonadati</taxon>
        <taxon>Pseudomonadota</taxon>
        <taxon>Alphaproteobacteria</taxon>
        <taxon>Acetobacterales</taxon>
        <taxon>Roseomonadaceae</taxon>
        <taxon>Roseomonas</taxon>
    </lineage>
</organism>
<dbReference type="InterPro" id="IPR001736">
    <property type="entry name" value="PLipase_D/transphosphatidylase"/>
</dbReference>
<comment type="subcellular location">
    <subcellularLocation>
        <location evidence="3">Secreted</location>
    </subcellularLocation>
</comment>
<proteinExistence type="predicted"/>
<dbReference type="GO" id="GO:0005576">
    <property type="term" value="C:extracellular region"/>
    <property type="evidence" value="ECO:0007669"/>
    <property type="project" value="UniProtKB-SubCell"/>
</dbReference>
<dbReference type="InterPro" id="IPR015679">
    <property type="entry name" value="PLipase_D_fam"/>
</dbReference>
<dbReference type="GO" id="GO:0004630">
    <property type="term" value="F:phospholipase D activity"/>
    <property type="evidence" value="ECO:0007669"/>
    <property type="project" value="UniProtKB-EC"/>
</dbReference>